<dbReference type="Proteomes" id="UP000051086">
    <property type="component" value="Unassembled WGS sequence"/>
</dbReference>
<protein>
    <submittedName>
        <fullName evidence="2">Uncharacterized protein</fullName>
    </submittedName>
</protein>
<dbReference type="EMBL" id="CYSC01000043">
    <property type="protein sequence ID" value="CUH73923.1"/>
    <property type="molecule type" value="Genomic_DNA"/>
</dbReference>
<reference evidence="2 4" key="2">
    <citation type="submission" date="2015-09" db="EMBL/GenBank/DDBJ databases">
        <authorList>
            <consortium name="Swine Surveillance"/>
        </authorList>
    </citation>
    <scope>NUCLEOTIDE SEQUENCE [LARGE SCALE GENOMIC DNA]</scope>
    <source>
        <strain evidence="2 4">5120</strain>
    </source>
</reference>
<keyword evidence="3" id="KW-1185">Reference proteome</keyword>
<dbReference type="Proteomes" id="UP000051887">
    <property type="component" value="Unassembled WGS sequence"/>
</dbReference>
<reference evidence="1 3" key="1">
    <citation type="submission" date="2015-09" db="EMBL/GenBank/DDBJ databases">
        <authorList>
            <person name="Rodrigo-Torres L."/>
            <person name="Arahal D.R."/>
        </authorList>
    </citation>
    <scope>NUCLEOTIDE SEQUENCE [LARGE SCALE GENOMIC DNA]</scope>
    <source>
        <strain evidence="1 3">CECT 5118</strain>
    </source>
</reference>
<evidence type="ECO:0000313" key="3">
    <source>
        <dbReference type="Proteomes" id="UP000051086"/>
    </source>
</evidence>
<dbReference type="RefSeq" id="WP_165590044.1">
    <property type="nucleotide sequence ID" value="NZ_CYSB01000029.1"/>
</dbReference>
<evidence type="ECO:0000313" key="2">
    <source>
        <dbReference type="EMBL" id="CUH73923.1"/>
    </source>
</evidence>
<gene>
    <name evidence="1" type="ORF">TL5118_02225</name>
    <name evidence="2" type="ORF">TL5120_03740</name>
</gene>
<evidence type="ECO:0000313" key="4">
    <source>
        <dbReference type="Proteomes" id="UP000051887"/>
    </source>
</evidence>
<organism evidence="2 4">
    <name type="scientific">Thalassovita autumnalis</name>
    <dbReference type="NCBI Taxonomy" id="2072972"/>
    <lineage>
        <taxon>Bacteria</taxon>
        <taxon>Pseudomonadati</taxon>
        <taxon>Pseudomonadota</taxon>
        <taxon>Alphaproteobacteria</taxon>
        <taxon>Rhodobacterales</taxon>
        <taxon>Roseobacteraceae</taxon>
        <taxon>Thalassovita</taxon>
    </lineage>
</organism>
<accession>A0A0N7LVX6</accession>
<dbReference type="AlphaFoldDB" id="A0A0N7LVX6"/>
<sequence>MIEVAQTRQSQAAYAARGAAFVGLFRALFRSAAPAKTSAGTYGTVPLT</sequence>
<proteinExistence type="predicted"/>
<evidence type="ECO:0000313" key="1">
    <source>
        <dbReference type="EMBL" id="CUH67522.1"/>
    </source>
</evidence>
<dbReference type="EMBL" id="CYSB01000029">
    <property type="protein sequence ID" value="CUH67522.1"/>
    <property type="molecule type" value="Genomic_DNA"/>
</dbReference>
<name>A0A0N7LVX6_9RHOB</name>